<evidence type="ECO:0000256" key="7">
    <source>
        <dbReference type="SAM" id="Phobius"/>
    </source>
</evidence>
<keyword evidence="3 7" id="KW-0812">Transmembrane</keyword>
<name>A0AAD3CUH7_9STRA</name>
<reference evidence="8 9" key="1">
    <citation type="journal article" date="2021" name="Sci. Rep.">
        <title>The genome of the diatom Chaetoceros tenuissimus carries an ancient integrated fragment of an extant virus.</title>
        <authorList>
            <person name="Hongo Y."/>
            <person name="Kimura K."/>
            <person name="Takaki Y."/>
            <person name="Yoshida Y."/>
            <person name="Baba S."/>
            <person name="Kobayashi G."/>
            <person name="Nagasaki K."/>
            <person name="Hano T."/>
            <person name="Tomaru Y."/>
        </authorList>
    </citation>
    <scope>NUCLEOTIDE SEQUENCE [LARGE SCALE GENOMIC DNA]</scope>
    <source>
        <strain evidence="8 9">NIES-3715</strain>
    </source>
</reference>
<keyword evidence="6" id="KW-0325">Glycoprotein</keyword>
<dbReference type="EMBL" id="BLLK01000045">
    <property type="protein sequence ID" value="GFH52467.1"/>
    <property type="molecule type" value="Genomic_DNA"/>
</dbReference>
<comment type="caution">
    <text evidence="8">The sequence shown here is derived from an EMBL/GenBank/DDBJ whole genome shotgun (WGS) entry which is preliminary data.</text>
</comment>
<evidence type="ECO:0000313" key="8">
    <source>
        <dbReference type="EMBL" id="GFH52467.1"/>
    </source>
</evidence>
<comment type="subcellular location">
    <subcellularLocation>
        <location evidence="1">Membrane</location>
        <topology evidence="1">Single-pass membrane protein</topology>
    </subcellularLocation>
</comment>
<evidence type="ECO:0000256" key="3">
    <source>
        <dbReference type="ARBA" id="ARBA00022692"/>
    </source>
</evidence>
<keyword evidence="5 7" id="KW-0472">Membrane</keyword>
<sequence length="344" mass="39749">MFFTRISHNSAALVCIVLLNVYLFYFYSPSAEKGSSTVATKLKESSTSSSNVSPKYTCDMMESFDTLSYPQINQLRRSLMMNDTTCYKNHKTKFVKAFEERIGLQHIMLHIPKAGGTSVCQQVKKENKLTNSGHNCWKDSFCPLWCGCTSVQPTTCSKIEHWKEDFVMNENYLDDFCADRSYSILIREPVKRAISHINHLLEAVAYRDGNLEGTRNWRLSLVQANYLTWSLSVYPALKKDKSLDIRHYEPSEKDLIIAKRRLMQMDYILDLSHENTSCRAKLLRYLNIGNEIGHDNSAGGNSYRNDFRKMDLNGMNALDVELYEYATRLIDMDCDFYKKIGRKN</sequence>
<dbReference type="InterPro" id="IPR027417">
    <property type="entry name" value="P-loop_NTPase"/>
</dbReference>
<evidence type="ECO:0000256" key="2">
    <source>
        <dbReference type="ARBA" id="ARBA00022679"/>
    </source>
</evidence>
<evidence type="ECO:0008006" key="10">
    <source>
        <dbReference type="Google" id="ProtNLM"/>
    </source>
</evidence>
<dbReference type="PANTHER" id="PTHR12812">
    <property type="entry name" value="HEPARAN SULFATE 6-O-SULFOTRANSFERASE 3"/>
    <property type="match status" value="1"/>
</dbReference>
<dbReference type="GO" id="GO:0017095">
    <property type="term" value="F:heparan sulfate 6-sulfotransferase activity"/>
    <property type="evidence" value="ECO:0007669"/>
    <property type="project" value="TreeGrafter"/>
</dbReference>
<keyword evidence="9" id="KW-1185">Reference proteome</keyword>
<dbReference type="InterPro" id="IPR010635">
    <property type="entry name" value="Heparan_SO4-6-sulfoTrfase"/>
</dbReference>
<evidence type="ECO:0000256" key="1">
    <source>
        <dbReference type="ARBA" id="ARBA00004167"/>
    </source>
</evidence>
<keyword evidence="4 7" id="KW-1133">Transmembrane helix</keyword>
<evidence type="ECO:0000313" key="9">
    <source>
        <dbReference type="Proteomes" id="UP001054902"/>
    </source>
</evidence>
<dbReference type="AlphaFoldDB" id="A0AAD3CUH7"/>
<proteinExistence type="predicted"/>
<gene>
    <name evidence="8" type="ORF">CTEN210_08943</name>
</gene>
<keyword evidence="2" id="KW-0808">Transferase</keyword>
<dbReference type="Gene3D" id="3.40.50.300">
    <property type="entry name" value="P-loop containing nucleotide triphosphate hydrolases"/>
    <property type="match status" value="1"/>
</dbReference>
<protein>
    <recommendedName>
        <fullName evidence="10">Heparan-sulfate 6-O-sulfotransferase</fullName>
    </recommendedName>
</protein>
<evidence type="ECO:0000256" key="6">
    <source>
        <dbReference type="ARBA" id="ARBA00023180"/>
    </source>
</evidence>
<accession>A0AAD3CUH7</accession>
<evidence type="ECO:0000256" key="4">
    <source>
        <dbReference type="ARBA" id="ARBA00022989"/>
    </source>
</evidence>
<dbReference type="Proteomes" id="UP001054902">
    <property type="component" value="Unassembled WGS sequence"/>
</dbReference>
<dbReference type="GO" id="GO:0016020">
    <property type="term" value="C:membrane"/>
    <property type="evidence" value="ECO:0007669"/>
    <property type="project" value="UniProtKB-SubCell"/>
</dbReference>
<organism evidence="8 9">
    <name type="scientific">Chaetoceros tenuissimus</name>
    <dbReference type="NCBI Taxonomy" id="426638"/>
    <lineage>
        <taxon>Eukaryota</taxon>
        <taxon>Sar</taxon>
        <taxon>Stramenopiles</taxon>
        <taxon>Ochrophyta</taxon>
        <taxon>Bacillariophyta</taxon>
        <taxon>Coscinodiscophyceae</taxon>
        <taxon>Chaetocerotophycidae</taxon>
        <taxon>Chaetocerotales</taxon>
        <taxon>Chaetocerotaceae</taxon>
        <taxon>Chaetoceros</taxon>
    </lineage>
</organism>
<dbReference type="PANTHER" id="PTHR12812:SF0">
    <property type="entry name" value="HEPARAN-SULFATE 6-O-SULFOTRANSFERASE"/>
    <property type="match status" value="1"/>
</dbReference>
<feature type="transmembrane region" description="Helical" evidence="7">
    <location>
        <begin position="6"/>
        <end position="27"/>
    </location>
</feature>
<evidence type="ECO:0000256" key="5">
    <source>
        <dbReference type="ARBA" id="ARBA00023136"/>
    </source>
</evidence>